<evidence type="ECO:0000256" key="1">
    <source>
        <dbReference type="ARBA" id="ARBA00004115"/>
    </source>
</evidence>
<feature type="signal peptide" evidence="11">
    <location>
        <begin position="1"/>
        <end position="19"/>
    </location>
</feature>
<proteinExistence type="inferred from homology"/>
<evidence type="ECO:0000256" key="7">
    <source>
        <dbReference type="ARBA" id="ARBA00022824"/>
    </source>
</evidence>
<evidence type="ECO:0000313" key="13">
    <source>
        <dbReference type="Proteomes" id="UP000077266"/>
    </source>
</evidence>
<dbReference type="Proteomes" id="UP000077266">
    <property type="component" value="Unassembled WGS sequence"/>
</dbReference>
<feature type="transmembrane region" description="Helical" evidence="10">
    <location>
        <begin position="217"/>
        <end position="235"/>
    </location>
</feature>
<accession>A0A165JWF8</accession>
<comment type="subcellular location">
    <subcellularLocation>
        <location evidence="1">Endoplasmic reticulum membrane</location>
        <topology evidence="1">Single-pass type I membrane protein</topology>
    </subcellularLocation>
</comment>
<dbReference type="InParanoid" id="A0A165JWF8"/>
<dbReference type="GO" id="GO:0005789">
    <property type="term" value="C:endoplasmic reticulum membrane"/>
    <property type="evidence" value="ECO:0007669"/>
    <property type="project" value="UniProtKB-SubCell"/>
</dbReference>
<reference evidence="12 13" key="1">
    <citation type="journal article" date="2016" name="Mol. Biol. Evol.">
        <title>Comparative Genomics of Early-Diverging Mushroom-Forming Fungi Provides Insights into the Origins of Lignocellulose Decay Capabilities.</title>
        <authorList>
            <person name="Nagy L.G."/>
            <person name="Riley R."/>
            <person name="Tritt A."/>
            <person name="Adam C."/>
            <person name="Daum C."/>
            <person name="Floudas D."/>
            <person name="Sun H."/>
            <person name="Yadav J.S."/>
            <person name="Pangilinan J."/>
            <person name="Larsson K.H."/>
            <person name="Matsuura K."/>
            <person name="Barry K."/>
            <person name="Labutti K."/>
            <person name="Kuo R."/>
            <person name="Ohm R.A."/>
            <person name="Bhattacharya S.S."/>
            <person name="Shirouzu T."/>
            <person name="Yoshinaga Y."/>
            <person name="Martin F.M."/>
            <person name="Grigoriev I.V."/>
            <person name="Hibbett D.S."/>
        </authorList>
    </citation>
    <scope>NUCLEOTIDE SEQUENCE [LARGE SCALE GENOMIC DNA]</scope>
    <source>
        <strain evidence="12 13">HHB12029</strain>
    </source>
</reference>
<dbReference type="InterPro" id="IPR019623">
    <property type="entry name" value="Rot1"/>
</dbReference>
<evidence type="ECO:0000256" key="4">
    <source>
        <dbReference type="ARBA" id="ARBA00017291"/>
    </source>
</evidence>
<sequence length="236" mass="25890">MRTLSLLPLTLAALVLAQGDPIRYDLEHNATTLIGTWSSGAGLVQTGPVRNFCSPANKTFNPPPVAGISYSFDGDGNFEQVEYRFGSNPAKPACPNATLLFQHGKYQLLPNGSIILDPIPEDGLVQTQSPCTAHSSTIQQFNVTVLFKEWRIFFDPLSQGYHLHLFRFDGAPLNKMILRYETPIMHPTTTILKPEPTAPARRRRAFVEQRSDAPRTATAAGGIGLMMVLLGVVMLV</sequence>
<evidence type="ECO:0000256" key="2">
    <source>
        <dbReference type="ARBA" id="ARBA00007149"/>
    </source>
</evidence>
<dbReference type="PANTHER" id="PTHR28090:SF1">
    <property type="entry name" value="PROTEIN ROT1"/>
    <property type="match status" value="1"/>
</dbReference>
<dbReference type="EMBL" id="KV425957">
    <property type="protein sequence ID" value="KZV95431.1"/>
    <property type="molecule type" value="Genomic_DNA"/>
</dbReference>
<dbReference type="AlphaFoldDB" id="A0A165JWF8"/>
<evidence type="ECO:0000256" key="9">
    <source>
        <dbReference type="ARBA" id="ARBA00023136"/>
    </source>
</evidence>
<keyword evidence="7" id="KW-0256">Endoplasmic reticulum</keyword>
<evidence type="ECO:0000256" key="6">
    <source>
        <dbReference type="ARBA" id="ARBA00022729"/>
    </source>
</evidence>
<evidence type="ECO:0000256" key="5">
    <source>
        <dbReference type="ARBA" id="ARBA00022692"/>
    </source>
</evidence>
<keyword evidence="9 10" id="KW-0472">Membrane</keyword>
<keyword evidence="6 11" id="KW-0732">Signal</keyword>
<organism evidence="12 13">
    <name type="scientific">Exidia glandulosa HHB12029</name>
    <dbReference type="NCBI Taxonomy" id="1314781"/>
    <lineage>
        <taxon>Eukaryota</taxon>
        <taxon>Fungi</taxon>
        <taxon>Dikarya</taxon>
        <taxon>Basidiomycota</taxon>
        <taxon>Agaricomycotina</taxon>
        <taxon>Agaricomycetes</taxon>
        <taxon>Auriculariales</taxon>
        <taxon>Exidiaceae</taxon>
        <taxon>Exidia</taxon>
    </lineage>
</organism>
<dbReference type="GO" id="GO:0051082">
    <property type="term" value="F:unfolded protein binding"/>
    <property type="evidence" value="ECO:0007669"/>
    <property type="project" value="TreeGrafter"/>
</dbReference>
<dbReference type="GO" id="GO:0006458">
    <property type="term" value="P:'de novo' protein folding"/>
    <property type="evidence" value="ECO:0007669"/>
    <property type="project" value="InterPro"/>
</dbReference>
<dbReference type="STRING" id="1314781.A0A165JWF8"/>
<dbReference type="OrthoDB" id="5327821at2759"/>
<keyword evidence="5 10" id="KW-0812">Transmembrane</keyword>
<evidence type="ECO:0000256" key="11">
    <source>
        <dbReference type="SAM" id="SignalP"/>
    </source>
</evidence>
<feature type="chain" id="PRO_5007860362" description="Protein ROT1" evidence="11">
    <location>
        <begin position="20"/>
        <end position="236"/>
    </location>
</feature>
<protein>
    <recommendedName>
        <fullName evidence="4">Protein ROT1</fullName>
    </recommendedName>
    <alternativeName>
        <fullName evidence="3">Protein rot1</fullName>
    </alternativeName>
</protein>
<evidence type="ECO:0000256" key="3">
    <source>
        <dbReference type="ARBA" id="ARBA00016195"/>
    </source>
</evidence>
<evidence type="ECO:0000313" key="12">
    <source>
        <dbReference type="EMBL" id="KZV95431.1"/>
    </source>
</evidence>
<keyword evidence="13" id="KW-1185">Reference proteome</keyword>
<name>A0A165JWF8_EXIGL</name>
<dbReference type="Pfam" id="PF10681">
    <property type="entry name" value="Rot1"/>
    <property type="match status" value="1"/>
</dbReference>
<dbReference type="PANTHER" id="PTHR28090">
    <property type="entry name" value="PROTEIN ROT1"/>
    <property type="match status" value="1"/>
</dbReference>
<dbReference type="FunCoup" id="A0A165JWF8">
    <property type="interactions" value="101"/>
</dbReference>
<keyword evidence="8 10" id="KW-1133">Transmembrane helix</keyword>
<evidence type="ECO:0000256" key="10">
    <source>
        <dbReference type="SAM" id="Phobius"/>
    </source>
</evidence>
<comment type="similarity">
    <text evidence="2">Belongs to the ROT1 family.</text>
</comment>
<gene>
    <name evidence="12" type="ORF">EXIGLDRAFT_610611</name>
</gene>
<evidence type="ECO:0000256" key="8">
    <source>
        <dbReference type="ARBA" id="ARBA00022989"/>
    </source>
</evidence>